<feature type="domain" description="BPTI/Kunitz inhibitor" evidence="6">
    <location>
        <begin position="685"/>
        <end position="735"/>
    </location>
</feature>
<dbReference type="PROSITE" id="PS00280">
    <property type="entry name" value="BPTI_KUNITZ_1"/>
    <property type="match status" value="3"/>
</dbReference>
<proteinExistence type="predicted"/>
<dbReference type="SMART" id="SM00131">
    <property type="entry name" value="KU"/>
    <property type="match status" value="6"/>
</dbReference>
<evidence type="ECO:0000256" key="4">
    <source>
        <dbReference type="SAM" id="MobiDB-lite"/>
    </source>
</evidence>
<evidence type="ECO:0000256" key="3">
    <source>
        <dbReference type="ARBA" id="ARBA00023157"/>
    </source>
</evidence>
<dbReference type="GO" id="GO:0004867">
    <property type="term" value="F:serine-type endopeptidase inhibitor activity"/>
    <property type="evidence" value="ECO:0007669"/>
    <property type="project" value="UniProtKB-KW"/>
</dbReference>
<feature type="domain" description="BPTI/Kunitz inhibitor" evidence="6">
    <location>
        <begin position="742"/>
        <end position="792"/>
    </location>
</feature>
<dbReference type="InterPro" id="IPR020901">
    <property type="entry name" value="Prtase_inh_Kunz-CS"/>
</dbReference>
<evidence type="ECO:0000256" key="2">
    <source>
        <dbReference type="ARBA" id="ARBA00022900"/>
    </source>
</evidence>
<dbReference type="CDD" id="cd00109">
    <property type="entry name" value="Kunitz-type"/>
    <property type="match status" value="5"/>
</dbReference>
<dbReference type="AlphaFoldDB" id="A0AAV1JR31"/>
<feature type="domain" description="BPTI/Kunitz inhibitor" evidence="6">
    <location>
        <begin position="546"/>
        <end position="596"/>
    </location>
</feature>
<dbReference type="Proteomes" id="UP001497472">
    <property type="component" value="Unassembled WGS sequence"/>
</dbReference>
<protein>
    <recommendedName>
        <fullName evidence="6">BPTI/Kunitz inhibitor domain-containing protein</fullName>
    </recommendedName>
</protein>
<feature type="signal peptide" evidence="5">
    <location>
        <begin position="1"/>
        <end position="22"/>
    </location>
</feature>
<feature type="domain" description="BPTI/Kunitz inhibitor" evidence="6">
    <location>
        <begin position="304"/>
        <end position="354"/>
    </location>
</feature>
<dbReference type="FunFam" id="4.10.410.10:FF:000020">
    <property type="entry name" value="Collagen, type VI, alpha 3"/>
    <property type="match status" value="2"/>
</dbReference>
<accession>A0AAV1JR31</accession>
<keyword evidence="5" id="KW-0732">Signal</keyword>
<dbReference type="InterPro" id="IPR002223">
    <property type="entry name" value="Kunitz_BPTI"/>
</dbReference>
<dbReference type="Gene3D" id="4.10.410.10">
    <property type="entry name" value="Pancreatic trypsin inhibitor Kunitz domain"/>
    <property type="match status" value="6"/>
</dbReference>
<feature type="compositionally biased region" description="Acidic residues" evidence="4">
    <location>
        <begin position="40"/>
        <end position="53"/>
    </location>
</feature>
<keyword evidence="1" id="KW-0646">Protease inhibitor</keyword>
<reference evidence="7 8" key="1">
    <citation type="submission" date="2023-11" db="EMBL/GenBank/DDBJ databases">
        <authorList>
            <person name="Okamura Y."/>
        </authorList>
    </citation>
    <scope>NUCLEOTIDE SEQUENCE [LARGE SCALE GENOMIC DNA]</scope>
</reference>
<feature type="region of interest" description="Disordered" evidence="4">
    <location>
        <begin position="40"/>
        <end position="64"/>
    </location>
</feature>
<evidence type="ECO:0000313" key="7">
    <source>
        <dbReference type="EMBL" id="CAK1550993.1"/>
    </source>
</evidence>
<comment type="caution">
    <text evidence="7">The sequence shown here is derived from an EMBL/GenBank/DDBJ whole genome shotgun (WGS) entry which is preliminary data.</text>
</comment>
<dbReference type="PANTHER" id="PTHR10083">
    <property type="entry name" value="KUNITZ-TYPE PROTEASE INHIBITOR-RELATED"/>
    <property type="match status" value="1"/>
</dbReference>
<feature type="chain" id="PRO_5043438237" description="BPTI/Kunitz inhibitor domain-containing protein" evidence="5">
    <location>
        <begin position="23"/>
        <end position="806"/>
    </location>
</feature>
<dbReference type="EMBL" id="CAVLEF010000105">
    <property type="protein sequence ID" value="CAK1550993.1"/>
    <property type="molecule type" value="Genomic_DNA"/>
</dbReference>
<dbReference type="InterPro" id="IPR036880">
    <property type="entry name" value="Kunitz_BPTI_sf"/>
</dbReference>
<dbReference type="PROSITE" id="PS50279">
    <property type="entry name" value="BPTI_KUNITZ_2"/>
    <property type="match status" value="6"/>
</dbReference>
<evidence type="ECO:0000256" key="5">
    <source>
        <dbReference type="SAM" id="SignalP"/>
    </source>
</evidence>
<gene>
    <name evidence="7" type="ORF">LNINA_LOCUS10176</name>
</gene>
<sequence length="806" mass="89874">MDICLLKFVIALTIICSQGVVSREEDKDDEYLYKEICYEEESSEDDQTQDVNDDGYTVIPPTDFQQNPEKRTKCIVKKVPKCKTSKYGCCADEITAASGFNKLGCPKHIVKSNVTTEESPMVCESSVYGCCQDGRTPAHGPDYEGCCLLSEFGCCPDNFTPADGPDPEDCDCSYTRFGCCLDWSTVARGPNEEGCGCQFSWNECCPDRITPASGLNFEGCGCHTYQFGCCPDGVTPATGADLLGCSCNESKYGCCGDEVTAAKGPNKEGCDCSNSKYGCMLDGVTEAKQKTLRNRAKPKRLTQCALPLERGPCAGKNIRWGFVPSTRRCAPFIWGGCQGNANRFDTEAACMHRCHPPNTLPAKCAREQDGGNCTDKHPMWWFSQTENTCKPFYYSGCGGNENRFATKQDCMDVCPSVSGYCKMPTKINHNCSEIALRGSFTVNNTGAMIKTHVHKDQNQCEVICMTELPLEEDMIVATSYMELPLVMACEDHIDAGPCTRAETRWAYNSTSDSCVQFQYGGCGGNKNNFISQDTCQRTCSSGEDICELTPVPGHCTIDQRRWFYEQSSDSCKQFADNMCGENGNSFKNLVDCQRRCRIGFDIMNLSVAVRPKPQIKPFISIICDVMGKVEECQRASMVWYFDKEQDGCVSYENSETGNTCMVTGVFATEELCERACGAFQDIDVCSFEKDPGPCHDFSQKVYYNKATDRCENFTYGGCRGSPNRFSTMSECEYYCRPEYDPCQQRPDIGECRNTEPKWYFDELERKCLMFLYTGCGGNSNRFNTKSECETRCINGERFFGSDFNEQ</sequence>
<keyword evidence="3" id="KW-1015">Disulfide bond</keyword>
<dbReference type="Pfam" id="PF00014">
    <property type="entry name" value="Kunitz_BPTI"/>
    <property type="match status" value="6"/>
</dbReference>
<evidence type="ECO:0000313" key="8">
    <source>
        <dbReference type="Proteomes" id="UP001497472"/>
    </source>
</evidence>
<evidence type="ECO:0000256" key="1">
    <source>
        <dbReference type="ARBA" id="ARBA00022690"/>
    </source>
</evidence>
<dbReference type="PRINTS" id="PR00759">
    <property type="entry name" value="BASICPTASE"/>
</dbReference>
<keyword evidence="8" id="KW-1185">Reference proteome</keyword>
<feature type="domain" description="BPTI/Kunitz inhibitor" evidence="6">
    <location>
        <begin position="489"/>
        <end position="539"/>
    </location>
</feature>
<organism evidence="7 8">
    <name type="scientific">Leptosia nina</name>
    <dbReference type="NCBI Taxonomy" id="320188"/>
    <lineage>
        <taxon>Eukaryota</taxon>
        <taxon>Metazoa</taxon>
        <taxon>Ecdysozoa</taxon>
        <taxon>Arthropoda</taxon>
        <taxon>Hexapoda</taxon>
        <taxon>Insecta</taxon>
        <taxon>Pterygota</taxon>
        <taxon>Neoptera</taxon>
        <taxon>Endopterygota</taxon>
        <taxon>Lepidoptera</taxon>
        <taxon>Glossata</taxon>
        <taxon>Ditrysia</taxon>
        <taxon>Papilionoidea</taxon>
        <taxon>Pieridae</taxon>
        <taxon>Pierinae</taxon>
        <taxon>Leptosia</taxon>
    </lineage>
</organism>
<keyword evidence="2" id="KW-0722">Serine protease inhibitor</keyword>
<evidence type="ECO:0000259" key="6">
    <source>
        <dbReference type="PROSITE" id="PS50279"/>
    </source>
</evidence>
<feature type="domain" description="BPTI/Kunitz inhibitor" evidence="6">
    <location>
        <begin position="364"/>
        <end position="414"/>
    </location>
</feature>
<dbReference type="InterPro" id="IPR050098">
    <property type="entry name" value="TFPI/VKTCI-like"/>
</dbReference>
<dbReference type="SUPFAM" id="SSF57362">
    <property type="entry name" value="BPTI-like"/>
    <property type="match status" value="7"/>
</dbReference>
<name>A0AAV1JR31_9NEOP</name>